<dbReference type="InterPro" id="IPR000073">
    <property type="entry name" value="AB_hydrolase_1"/>
</dbReference>
<dbReference type="Gene3D" id="3.40.50.1820">
    <property type="entry name" value="alpha/beta hydrolase"/>
    <property type="match status" value="1"/>
</dbReference>
<dbReference type="RefSeq" id="WP_062537247.1">
    <property type="nucleotide sequence ID" value="NZ_DF970222.1"/>
</dbReference>
<organism evidence="3">
    <name type="scientific">Mizugakiibacter sediminis</name>
    <dbReference type="NCBI Taxonomy" id="1475481"/>
    <lineage>
        <taxon>Bacteria</taxon>
        <taxon>Pseudomonadati</taxon>
        <taxon>Pseudomonadota</taxon>
        <taxon>Gammaproteobacteria</taxon>
        <taxon>Lysobacterales</taxon>
        <taxon>Rhodanobacteraceae</taxon>
        <taxon>Mizugakiibacter</taxon>
    </lineage>
</organism>
<accession>A0A0K8QP53</accession>
<keyword evidence="4" id="KW-1185">Reference proteome</keyword>
<dbReference type="EMBL" id="DF970222">
    <property type="protein sequence ID" value="GAP66659.1"/>
    <property type="molecule type" value="Genomic_DNA"/>
</dbReference>
<reference evidence="3" key="1">
    <citation type="submission" date="2015-08" db="EMBL/GenBank/DDBJ databases">
        <title>Complete DNA Sequence of Pseudomonas syringae pv. actinidiae, the Causal Agent of Kiwifruit Canker Disease.</title>
        <authorList>
            <person name="Rikkerink E.H.A."/>
            <person name="Fineran P.C."/>
        </authorList>
    </citation>
    <scope>NUCLEOTIDE SEQUENCE</scope>
    <source>
        <strain evidence="3">SkMP5</strain>
    </source>
</reference>
<dbReference type="AlphaFoldDB" id="A0A0K8QP53"/>
<dbReference type="Pfam" id="PF12697">
    <property type="entry name" value="Abhydrolase_6"/>
    <property type="match status" value="1"/>
</dbReference>
<dbReference type="Proteomes" id="UP000253740">
    <property type="component" value="Unassembled WGS sequence"/>
</dbReference>
<protein>
    <submittedName>
        <fullName evidence="3">Esterase lipase family protein</fullName>
    </submittedName>
</protein>
<name>A0A0K8QP53_9GAMM</name>
<dbReference type="STRING" id="1475481.GCA_000953855_02011"/>
<dbReference type="InterPro" id="IPR029058">
    <property type="entry name" value="AB_hydrolase_fold"/>
</dbReference>
<sequence>MTPRGQAKGTPADAPRPPPRALVCVHGAGGGGWEWRIWQRVAAARGLEVFAPDLRPADAGLAATRFADYRAQVQDWCAQAASRGPFALAGASLGGLLALAVAAAAKPAALLLVNPLPPAGIAGMPPQAPRPPLVPWGRRRSIDGTRRAMPEADAAACLYAFRRWRDESGRVLDEAAAGVAVEAPACPLRVLAGGADADVPPAVASAIGERYGGSVRLLEGAGHLGPLLGRGAAAVAADALDWMLHAHDP</sequence>
<feature type="region of interest" description="Disordered" evidence="1">
    <location>
        <begin position="1"/>
        <end position="20"/>
    </location>
</feature>
<evidence type="ECO:0000313" key="4">
    <source>
        <dbReference type="Proteomes" id="UP000253740"/>
    </source>
</evidence>
<dbReference type="OrthoDB" id="5983953at2"/>
<proteinExistence type="predicted"/>
<gene>
    <name evidence="3" type="ORF">MBSD_n1970</name>
</gene>
<dbReference type="SUPFAM" id="SSF53474">
    <property type="entry name" value="alpha/beta-Hydrolases"/>
    <property type="match status" value="1"/>
</dbReference>
<evidence type="ECO:0000256" key="1">
    <source>
        <dbReference type="SAM" id="MobiDB-lite"/>
    </source>
</evidence>
<feature type="domain" description="AB hydrolase-1" evidence="2">
    <location>
        <begin position="22"/>
        <end position="237"/>
    </location>
</feature>
<evidence type="ECO:0000259" key="2">
    <source>
        <dbReference type="Pfam" id="PF12697"/>
    </source>
</evidence>
<evidence type="ECO:0000313" key="3">
    <source>
        <dbReference type="EMBL" id="GAP66659.1"/>
    </source>
</evidence>